<evidence type="ECO:0000256" key="3">
    <source>
        <dbReference type="ARBA" id="ARBA00022448"/>
    </source>
</evidence>
<keyword evidence="5 10" id="KW-0812">Transmembrane</keyword>
<evidence type="ECO:0000256" key="9">
    <source>
        <dbReference type="ARBA" id="ARBA00023136"/>
    </source>
</evidence>
<evidence type="ECO:0000256" key="5">
    <source>
        <dbReference type="ARBA" id="ARBA00022692"/>
    </source>
</evidence>
<dbReference type="GO" id="GO:0015450">
    <property type="term" value="F:protein-transporting ATPase activity"/>
    <property type="evidence" value="ECO:0007669"/>
    <property type="project" value="UniProtKB-UniRule"/>
</dbReference>
<dbReference type="PRINTS" id="PR01651">
    <property type="entry name" value="SECGEXPORT"/>
</dbReference>
<dbReference type="EMBL" id="JACDUS010000002">
    <property type="protein sequence ID" value="MBA2880400.1"/>
    <property type="molecule type" value="Genomic_DNA"/>
</dbReference>
<evidence type="ECO:0000256" key="1">
    <source>
        <dbReference type="ARBA" id="ARBA00004651"/>
    </source>
</evidence>
<dbReference type="GO" id="GO:0005886">
    <property type="term" value="C:plasma membrane"/>
    <property type="evidence" value="ECO:0007669"/>
    <property type="project" value="UniProtKB-SubCell"/>
</dbReference>
<reference evidence="12 13" key="1">
    <citation type="submission" date="2020-07" db="EMBL/GenBank/DDBJ databases">
        <title>Genomic Encyclopedia of Type Strains, Phase IV (KMG-IV): sequencing the most valuable type-strain genomes for metagenomic binning, comparative biology and taxonomic classification.</title>
        <authorList>
            <person name="Goeker M."/>
        </authorList>
    </citation>
    <scope>NUCLEOTIDE SEQUENCE [LARGE SCALE GENOMIC DNA]</scope>
    <source>
        <strain evidence="12 13">DSM 17721</strain>
    </source>
</reference>
<keyword evidence="8 10" id="KW-0811">Translocation</keyword>
<evidence type="ECO:0000313" key="13">
    <source>
        <dbReference type="Proteomes" id="UP000525298"/>
    </source>
</evidence>
<dbReference type="NCBIfam" id="TIGR00810">
    <property type="entry name" value="secG"/>
    <property type="match status" value="1"/>
</dbReference>
<organism evidence="12 13">
    <name type="scientific">Desulfosalsimonas propionicica</name>
    <dbReference type="NCBI Taxonomy" id="332175"/>
    <lineage>
        <taxon>Bacteria</taxon>
        <taxon>Pseudomonadati</taxon>
        <taxon>Thermodesulfobacteriota</taxon>
        <taxon>Desulfobacteria</taxon>
        <taxon>Desulfobacterales</taxon>
        <taxon>Desulfosalsimonadaceae</taxon>
        <taxon>Desulfosalsimonas</taxon>
    </lineage>
</organism>
<sequence>MHVLIIIIHLFVCFSLIGIVLLQTGKGASMGAMFGGAGNQTLFGNTGASTFLGKITTVAAVVFMVTSLSLAYISKSGDKSVVEEFQPPAAEQSLPADQVPAAPGGGEQAGPNEQAPAAPSTDDNPQ</sequence>
<evidence type="ECO:0000313" key="12">
    <source>
        <dbReference type="EMBL" id="MBA2880400.1"/>
    </source>
</evidence>
<dbReference type="Pfam" id="PF03840">
    <property type="entry name" value="SecG"/>
    <property type="match status" value="1"/>
</dbReference>
<dbReference type="RefSeq" id="WP_181550087.1">
    <property type="nucleotide sequence ID" value="NZ_JACDUS010000002.1"/>
</dbReference>
<proteinExistence type="inferred from homology"/>
<keyword evidence="4 10" id="KW-1003">Cell membrane</keyword>
<keyword evidence="13" id="KW-1185">Reference proteome</keyword>
<keyword evidence="6 10" id="KW-0653">Protein transport</keyword>
<comment type="function">
    <text evidence="10">Involved in protein export. Participates in an early event of protein translocation.</text>
</comment>
<gene>
    <name evidence="12" type="ORF">HNR65_000718</name>
</gene>
<name>A0A7W0HJP1_9BACT</name>
<dbReference type="GO" id="GO:0043952">
    <property type="term" value="P:protein transport by the Sec complex"/>
    <property type="evidence" value="ECO:0007669"/>
    <property type="project" value="TreeGrafter"/>
</dbReference>
<comment type="similarity">
    <text evidence="2 10">Belongs to the SecG family.</text>
</comment>
<dbReference type="PANTHER" id="PTHR34182:SF1">
    <property type="entry name" value="PROTEIN-EXPORT MEMBRANE PROTEIN SECG"/>
    <property type="match status" value="1"/>
</dbReference>
<dbReference type="AlphaFoldDB" id="A0A7W0HJP1"/>
<dbReference type="GO" id="GO:0009306">
    <property type="term" value="P:protein secretion"/>
    <property type="evidence" value="ECO:0007669"/>
    <property type="project" value="UniProtKB-UniRule"/>
</dbReference>
<protein>
    <recommendedName>
        <fullName evidence="10">Protein-export membrane protein SecG</fullName>
    </recommendedName>
</protein>
<keyword evidence="7 10" id="KW-1133">Transmembrane helix</keyword>
<dbReference type="GO" id="GO:0065002">
    <property type="term" value="P:intracellular protein transmembrane transport"/>
    <property type="evidence" value="ECO:0007669"/>
    <property type="project" value="TreeGrafter"/>
</dbReference>
<keyword evidence="3 10" id="KW-0813">Transport</keyword>
<evidence type="ECO:0000256" key="6">
    <source>
        <dbReference type="ARBA" id="ARBA00022927"/>
    </source>
</evidence>
<accession>A0A7W0HJP1</accession>
<comment type="subcellular location">
    <subcellularLocation>
        <location evidence="1 10">Cell membrane</location>
        <topology evidence="1 10">Multi-pass membrane protein</topology>
    </subcellularLocation>
</comment>
<evidence type="ECO:0000256" key="4">
    <source>
        <dbReference type="ARBA" id="ARBA00022475"/>
    </source>
</evidence>
<feature type="region of interest" description="Disordered" evidence="11">
    <location>
        <begin position="84"/>
        <end position="126"/>
    </location>
</feature>
<comment type="caution">
    <text evidence="12">The sequence shown here is derived from an EMBL/GenBank/DDBJ whole genome shotgun (WGS) entry which is preliminary data.</text>
</comment>
<evidence type="ECO:0000256" key="8">
    <source>
        <dbReference type="ARBA" id="ARBA00023010"/>
    </source>
</evidence>
<evidence type="ECO:0000256" key="2">
    <source>
        <dbReference type="ARBA" id="ARBA00008445"/>
    </source>
</evidence>
<evidence type="ECO:0000256" key="7">
    <source>
        <dbReference type="ARBA" id="ARBA00022989"/>
    </source>
</evidence>
<dbReference type="Proteomes" id="UP000525298">
    <property type="component" value="Unassembled WGS sequence"/>
</dbReference>
<feature type="transmembrane region" description="Helical" evidence="10">
    <location>
        <begin position="51"/>
        <end position="73"/>
    </location>
</feature>
<comment type="caution">
    <text evidence="10">Lacks conserved residue(s) required for the propagation of feature annotation.</text>
</comment>
<dbReference type="PANTHER" id="PTHR34182">
    <property type="entry name" value="PROTEIN-EXPORT MEMBRANE PROTEIN SECG"/>
    <property type="match status" value="1"/>
</dbReference>
<keyword evidence="9 10" id="KW-0472">Membrane</keyword>
<evidence type="ECO:0000256" key="10">
    <source>
        <dbReference type="RuleBase" id="RU365087"/>
    </source>
</evidence>
<evidence type="ECO:0000256" key="11">
    <source>
        <dbReference type="SAM" id="MobiDB-lite"/>
    </source>
</evidence>
<dbReference type="InterPro" id="IPR004692">
    <property type="entry name" value="SecG"/>
</dbReference>